<keyword evidence="3" id="KW-0732">Signal</keyword>
<dbReference type="Pfam" id="PF14915">
    <property type="entry name" value="CCDC144C"/>
    <property type="match status" value="1"/>
</dbReference>
<dbReference type="GeneTree" id="ENSGT00940000163982"/>
<evidence type="ECO:0000313" key="5">
    <source>
        <dbReference type="Ensembl" id="ENSOMEP00000003710.1"/>
    </source>
</evidence>
<feature type="chain" id="PRO_5017460072" description="CCDC144C-like coiled-coil domain-containing protein" evidence="3">
    <location>
        <begin position="21"/>
        <end position="324"/>
    </location>
</feature>
<feature type="domain" description="CCDC144C-like coiled-coil" evidence="4">
    <location>
        <begin position="12"/>
        <end position="310"/>
    </location>
</feature>
<dbReference type="PaxDb" id="30732-ENSOMEP00000003710"/>
<reference evidence="5" key="2">
    <citation type="submission" date="2025-09" db="UniProtKB">
        <authorList>
            <consortium name="Ensembl"/>
        </authorList>
    </citation>
    <scope>IDENTIFICATION</scope>
</reference>
<evidence type="ECO:0000313" key="6">
    <source>
        <dbReference type="Proteomes" id="UP000261560"/>
    </source>
</evidence>
<dbReference type="PANTHER" id="PTHR24147:SF53">
    <property type="entry name" value="ANKYRIN REPEAT DOMAIN 26"/>
    <property type="match status" value="1"/>
</dbReference>
<protein>
    <recommendedName>
        <fullName evidence="4">CCDC144C-like coiled-coil domain-containing protein</fullName>
    </recommendedName>
</protein>
<feature type="signal peptide" evidence="3">
    <location>
        <begin position="1"/>
        <end position="20"/>
    </location>
</feature>
<dbReference type="AlphaFoldDB" id="A0A3B3BE10"/>
<organism evidence="5 6">
    <name type="scientific">Oryzias melastigma</name>
    <name type="common">Marine medaka</name>
    <dbReference type="NCBI Taxonomy" id="30732"/>
    <lineage>
        <taxon>Eukaryota</taxon>
        <taxon>Metazoa</taxon>
        <taxon>Chordata</taxon>
        <taxon>Craniata</taxon>
        <taxon>Vertebrata</taxon>
        <taxon>Euteleostomi</taxon>
        <taxon>Actinopterygii</taxon>
        <taxon>Neopterygii</taxon>
        <taxon>Teleostei</taxon>
        <taxon>Neoteleostei</taxon>
        <taxon>Acanthomorphata</taxon>
        <taxon>Ovalentaria</taxon>
        <taxon>Atherinomorphae</taxon>
        <taxon>Beloniformes</taxon>
        <taxon>Adrianichthyidae</taxon>
        <taxon>Oryziinae</taxon>
        <taxon>Oryzias</taxon>
    </lineage>
</organism>
<keyword evidence="1 2" id="KW-0175">Coiled coil</keyword>
<feature type="coiled-coil region" evidence="2">
    <location>
        <begin position="17"/>
        <end position="285"/>
    </location>
</feature>
<reference evidence="5" key="1">
    <citation type="submission" date="2025-08" db="UniProtKB">
        <authorList>
            <consortium name="Ensembl"/>
        </authorList>
    </citation>
    <scope>IDENTIFICATION</scope>
</reference>
<evidence type="ECO:0000256" key="3">
    <source>
        <dbReference type="SAM" id="SignalP"/>
    </source>
</evidence>
<dbReference type="InterPro" id="IPR039497">
    <property type="entry name" value="CC144C-like_CC_dom"/>
</dbReference>
<dbReference type="Proteomes" id="UP000261560">
    <property type="component" value="Unplaced"/>
</dbReference>
<dbReference type="InterPro" id="IPR050657">
    <property type="entry name" value="Ankyrin_repeat_domain"/>
</dbReference>
<dbReference type="STRING" id="30732.ENSOMEP00000003710"/>
<dbReference type="Ensembl" id="ENSOMET00000010378.1">
    <property type="protein sequence ID" value="ENSOMEP00000003710.1"/>
    <property type="gene ID" value="ENSOMEG00000004615.1"/>
</dbReference>
<sequence>MFSRVFLCSVLQALSQLTEASDRERELLQQISTLQAQLAVLRTDLDRSQSSGSLRESQLQEENEALKEKLEDVQRDLKLSNEAVTQTIFSCNNQLTALQSELAKTASRLEGERQLHESLEAELESTRSRLTGALAEVDLRLTAHSEAEKALLREREEHQRLRDKIRAASQREAVGGLTQKLAKAEAHENSLENELHRLTLQLTEKSLLLDVLQREKEQAAVRVKELEAALQAERESGSRAAARQEAAQERLAQAHSDAMLLRQQLEEAQNKGSAKERAVTDAQERFSDILSKLRSDCEERVQLLEERNKENFVQTKVTDQTPAE</sequence>
<evidence type="ECO:0000259" key="4">
    <source>
        <dbReference type="Pfam" id="PF14915"/>
    </source>
</evidence>
<evidence type="ECO:0000256" key="1">
    <source>
        <dbReference type="ARBA" id="ARBA00023054"/>
    </source>
</evidence>
<keyword evidence="6" id="KW-1185">Reference proteome</keyword>
<evidence type="ECO:0000256" key="2">
    <source>
        <dbReference type="SAM" id="Coils"/>
    </source>
</evidence>
<accession>A0A3B3BE10</accession>
<dbReference type="OMA" id="TREEWFH"/>
<proteinExistence type="predicted"/>
<dbReference type="PANTHER" id="PTHR24147">
    <property type="entry name" value="ANKYRIN REPEAT DOMAIN 36-RELATED"/>
    <property type="match status" value="1"/>
</dbReference>
<name>A0A3B3BE10_ORYME</name>